<comment type="caution">
    <text evidence="2">The sequence shown here is derived from an EMBL/GenBank/DDBJ whole genome shotgun (WGS) entry which is preliminary data.</text>
</comment>
<evidence type="ECO:0000313" key="2">
    <source>
        <dbReference type="EMBL" id="GFS56410.1"/>
    </source>
</evidence>
<organism evidence="2 3">
    <name type="scientific">Trichonephila inaurata madagascariensis</name>
    <dbReference type="NCBI Taxonomy" id="2747483"/>
    <lineage>
        <taxon>Eukaryota</taxon>
        <taxon>Metazoa</taxon>
        <taxon>Ecdysozoa</taxon>
        <taxon>Arthropoda</taxon>
        <taxon>Chelicerata</taxon>
        <taxon>Arachnida</taxon>
        <taxon>Araneae</taxon>
        <taxon>Araneomorphae</taxon>
        <taxon>Entelegynae</taxon>
        <taxon>Araneoidea</taxon>
        <taxon>Nephilidae</taxon>
        <taxon>Trichonephila</taxon>
        <taxon>Trichonephila inaurata</taxon>
    </lineage>
</organism>
<sequence>MLGRVSPSTKSNSRRSNSTRSNPPRSLGLGPGPSSSVRPASSRTVAPQSDLSHSPCKLSPTDDSPLPPRARNLGPILSVGQYNARSGVQLSSIESSRTVPPRCPIGLVGPSLLSPLGLVRN</sequence>
<evidence type="ECO:0000256" key="1">
    <source>
        <dbReference type="SAM" id="MobiDB-lite"/>
    </source>
</evidence>
<proteinExistence type="predicted"/>
<protein>
    <submittedName>
        <fullName evidence="2">Uncharacterized protein</fullName>
    </submittedName>
</protein>
<feature type="region of interest" description="Disordered" evidence="1">
    <location>
        <begin position="1"/>
        <end position="78"/>
    </location>
</feature>
<gene>
    <name evidence="2" type="ORF">TNIN_192921</name>
</gene>
<feature type="compositionally biased region" description="Polar residues" evidence="1">
    <location>
        <begin position="41"/>
        <end position="52"/>
    </location>
</feature>
<reference evidence="2" key="1">
    <citation type="submission" date="2020-08" db="EMBL/GenBank/DDBJ databases">
        <title>Multicomponent nature underlies the extraordinary mechanical properties of spider dragline silk.</title>
        <authorList>
            <person name="Kono N."/>
            <person name="Nakamura H."/>
            <person name="Mori M."/>
            <person name="Yoshida Y."/>
            <person name="Ohtoshi R."/>
            <person name="Malay A.D."/>
            <person name="Moran D.A.P."/>
            <person name="Tomita M."/>
            <person name="Numata K."/>
            <person name="Arakawa K."/>
        </authorList>
    </citation>
    <scope>NUCLEOTIDE SEQUENCE</scope>
</reference>
<evidence type="ECO:0000313" key="3">
    <source>
        <dbReference type="Proteomes" id="UP000886998"/>
    </source>
</evidence>
<accession>A0A8X6ISX0</accession>
<dbReference type="AlphaFoldDB" id="A0A8X6ISX0"/>
<name>A0A8X6ISX0_9ARAC</name>
<dbReference type="EMBL" id="BMAV01027115">
    <property type="protein sequence ID" value="GFS56410.1"/>
    <property type="molecule type" value="Genomic_DNA"/>
</dbReference>
<dbReference type="Proteomes" id="UP000886998">
    <property type="component" value="Unassembled WGS sequence"/>
</dbReference>
<keyword evidence="3" id="KW-1185">Reference proteome</keyword>
<feature type="compositionally biased region" description="Low complexity" evidence="1">
    <location>
        <begin position="1"/>
        <end position="39"/>
    </location>
</feature>